<organism evidence="1 2">
    <name type="scientific">Salix udensis</name>
    <dbReference type="NCBI Taxonomy" id="889485"/>
    <lineage>
        <taxon>Eukaryota</taxon>
        <taxon>Viridiplantae</taxon>
        <taxon>Streptophyta</taxon>
        <taxon>Embryophyta</taxon>
        <taxon>Tracheophyta</taxon>
        <taxon>Spermatophyta</taxon>
        <taxon>Magnoliopsida</taxon>
        <taxon>eudicotyledons</taxon>
        <taxon>Gunneridae</taxon>
        <taxon>Pentapetalae</taxon>
        <taxon>rosids</taxon>
        <taxon>fabids</taxon>
        <taxon>Malpighiales</taxon>
        <taxon>Salicaceae</taxon>
        <taxon>Saliceae</taxon>
        <taxon>Salix</taxon>
    </lineage>
</organism>
<name>A0AAD6PGX1_9ROSI</name>
<dbReference type="AlphaFoldDB" id="A0AAD6PGX1"/>
<evidence type="ECO:0000313" key="1">
    <source>
        <dbReference type="EMBL" id="KAJ6427993.1"/>
    </source>
</evidence>
<accession>A0AAD6PGX1</accession>
<comment type="caution">
    <text evidence="1">The sequence shown here is derived from an EMBL/GenBank/DDBJ whole genome shotgun (WGS) entry which is preliminary data.</text>
</comment>
<sequence length="54" mass="6118">MFLTVTTTPTCKLTEACFRLIKNCFQQMGRMISSLLSTHSVLIKQLSLKALWSP</sequence>
<protein>
    <submittedName>
        <fullName evidence="1">Uncharacterized protein</fullName>
    </submittedName>
</protein>
<keyword evidence="2" id="KW-1185">Reference proteome</keyword>
<gene>
    <name evidence="1" type="ORF">OIU84_023411</name>
</gene>
<proteinExistence type="predicted"/>
<dbReference type="Proteomes" id="UP001162972">
    <property type="component" value="Chromosome 1"/>
</dbReference>
<reference evidence="1 2" key="1">
    <citation type="journal article" date="2023" name="Int. J. Mol. Sci.">
        <title>De Novo Assembly and Annotation of 11 Diverse Shrub Willow (Salix) Genomes Reveals Novel Gene Organization in Sex-Linked Regions.</title>
        <authorList>
            <person name="Hyden B."/>
            <person name="Feng K."/>
            <person name="Yates T.B."/>
            <person name="Jawdy S."/>
            <person name="Cereghino C."/>
            <person name="Smart L.B."/>
            <person name="Muchero W."/>
        </authorList>
    </citation>
    <scope>NUCLEOTIDE SEQUENCE [LARGE SCALE GENOMIC DNA]</scope>
    <source>
        <tissue evidence="1">Shoot tip</tissue>
    </source>
</reference>
<evidence type="ECO:0000313" key="2">
    <source>
        <dbReference type="Proteomes" id="UP001162972"/>
    </source>
</evidence>
<dbReference type="EMBL" id="JAPFFJ010000005">
    <property type="protein sequence ID" value="KAJ6427993.1"/>
    <property type="molecule type" value="Genomic_DNA"/>
</dbReference>